<dbReference type="GO" id="GO:0032259">
    <property type="term" value="P:methylation"/>
    <property type="evidence" value="ECO:0007669"/>
    <property type="project" value="UniProtKB-KW"/>
</dbReference>
<sequence>MRNQWHERFSAEEYIYGEEPNAFIKSKAHLLKDQSKIVCFAEGEGRNAVFLAKEGHEVTALDYAESGLLKTQRLADKNDVKVKTCKADLLEYEVKASRYDAAVMVFGHFHGQDQKTVFDKMLKAVKPGGMIMMEVYSKEQISYGTGGPRDTDMLYDPADLLDWSRGHKVRHFFYGEQFREEGKLHTGKAHVNQLILVKKG</sequence>
<dbReference type="EMBL" id="JBHUEO010000001">
    <property type="protein sequence ID" value="MFD1705182.1"/>
    <property type="molecule type" value="Genomic_DNA"/>
</dbReference>
<dbReference type="GO" id="GO:0102208">
    <property type="term" value="F:2-polyprenyl-6-hydroxyphenol methylase activity"/>
    <property type="evidence" value="ECO:0007669"/>
    <property type="project" value="UniProtKB-EC"/>
</dbReference>
<protein>
    <submittedName>
        <fullName evidence="3">Class I SAM-dependent methyltransferase</fullName>
        <ecNumber evidence="3">2.1.1.222</ecNumber>
        <ecNumber evidence="3">2.1.1.64</ecNumber>
    </submittedName>
</protein>
<dbReference type="Proteomes" id="UP001597301">
    <property type="component" value="Unassembled WGS sequence"/>
</dbReference>
<gene>
    <name evidence="3" type="ORF">ACFSCZ_00260</name>
</gene>
<name>A0ABW4KAG7_9BACI</name>
<dbReference type="SUPFAM" id="SSF53335">
    <property type="entry name" value="S-adenosyl-L-methionine-dependent methyltransferases"/>
    <property type="match status" value="1"/>
</dbReference>
<evidence type="ECO:0000256" key="1">
    <source>
        <dbReference type="ARBA" id="ARBA00022679"/>
    </source>
</evidence>
<dbReference type="InterPro" id="IPR041698">
    <property type="entry name" value="Methyltransf_25"/>
</dbReference>
<accession>A0ABW4KAG7</accession>
<evidence type="ECO:0000313" key="4">
    <source>
        <dbReference type="Proteomes" id="UP001597301"/>
    </source>
</evidence>
<organism evidence="3 4">
    <name type="scientific">Siminovitchia sediminis</name>
    <dbReference type="NCBI Taxonomy" id="1274353"/>
    <lineage>
        <taxon>Bacteria</taxon>
        <taxon>Bacillati</taxon>
        <taxon>Bacillota</taxon>
        <taxon>Bacilli</taxon>
        <taxon>Bacillales</taxon>
        <taxon>Bacillaceae</taxon>
        <taxon>Siminovitchia</taxon>
    </lineage>
</organism>
<keyword evidence="4" id="KW-1185">Reference proteome</keyword>
<evidence type="ECO:0000259" key="2">
    <source>
        <dbReference type="Pfam" id="PF13649"/>
    </source>
</evidence>
<feature type="domain" description="Methyltransferase" evidence="2">
    <location>
        <begin position="39"/>
        <end position="129"/>
    </location>
</feature>
<dbReference type="RefSeq" id="WP_380771409.1">
    <property type="nucleotide sequence ID" value="NZ_JBHUEO010000001.1"/>
</dbReference>
<dbReference type="InterPro" id="IPR029063">
    <property type="entry name" value="SAM-dependent_MTases_sf"/>
</dbReference>
<reference evidence="4" key="1">
    <citation type="journal article" date="2019" name="Int. J. Syst. Evol. Microbiol.">
        <title>The Global Catalogue of Microorganisms (GCM) 10K type strain sequencing project: providing services to taxonomists for standard genome sequencing and annotation.</title>
        <authorList>
            <consortium name="The Broad Institute Genomics Platform"/>
            <consortium name="The Broad Institute Genome Sequencing Center for Infectious Disease"/>
            <person name="Wu L."/>
            <person name="Ma J."/>
        </authorList>
    </citation>
    <scope>NUCLEOTIDE SEQUENCE [LARGE SCALE GENOMIC DNA]</scope>
    <source>
        <strain evidence="4">CGMCC 1.12295</strain>
    </source>
</reference>
<dbReference type="EC" id="2.1.1.222" evidence="3"/>
<dbReference type="Gene3D" id="3.40.50.150">
    <property type="entry name" value="Vaccinia Virus protein VP39"/>
    <property type="match status" value="1"/>
</dbReference>
<comment type="caution">
    <text evidence="3">The sequence shown here is derived from an EMBL/GenBank/DDBJ whole genome shotgun (WGS) entry which is preliminary data.</text>
</comment>
<dbReference type="PANTHER" id="PTHR43861">
    <property type="entry name" value="TRANS-ACONITATE 2-METHYLTRANSFERASE-RELATED"/>
    <property type="match status" value="1"/>
</dbReference>
<dbReference type="Pfam" id="PF13649">
    <property type="entry name" value="Methyltransf_25"/>
    <property type="match status" value="1"/>
</dbReference>
<evidence type="ECO:0000313" key="3">
    <source>
        <dbReference type="EMBL" id="MFD1705182.1"/>
    </source>
</evidence>
<proteinExistence type="predicted"/>
<keyword evidence="1 3" id="KW-0808">Transferase</keyword>
<dbReference type="PANTHER" id="PTHR43861:SF3">
    <property type="entry name" value="PUTATIVE (AFU_ORTHOLOGUE AFUA_2G14390)-RELATED"/>
    <property type="match status" value="1"/>
</dbReference>
<dbReference type="GO" id="GO:0061542">
    <property type="term" value="F:3-demethylubiquinol 3-O-methyltransferase activity"/>
    <property type="evidence" value="ECO:0007669"/>
    <property type="project" value="UniProtKB-EC"/>
</dbReference>
<keyword evidence="3" id="KW-0489">Methyltransferase</keyword>
<dbReference type="EC" id="2.1.1.64" evidence="3"/>